<dbReference type="EMBL" id="JAOA01000040">
    <property type="protein sequence ID" value="ETZ96654.1"/>
    <property type="molecule type" value="Genomic_DNA"/>
</dbReference>
<name>X7XR42_MYCKA</name>
<reference evidence="1 2" key="1">
    <citation type="submission" date="2013-12" db="EMBL/GenBank/DDBJ databases">
        <authorList>
            <person name="Brown-Elliot B."/>
            <person name="Wallace R."/>
            <person name="Lenaerts A."/>
            <person name="Ordway D."/>
            <person name="DeGroote M.A."/>
            <person name="Parker T."/>
            <person name="Sizemore C."/>
            <person name="Tallon L.J."/>
            <person name="Sadzewicz L.K."/>
            <person name="Sengamalay N."/>
            <person name="Fraser C.M."/>
            <person name="Hine E."/>
            <person name="Shefchek K.A."/>
            <person name="Das S.P."/>
            <person name="Tettelin H."/>
        </authorList>
    </citation>
    <scope>NUCLEOTIDE SEQUENCE [LARGE SCALE GENOMIC DNA]</scope>
    <source>
        <strain evidence="1 2">662</strain>
    </source>
</reference>
<comment type="caution">
    <text evidence="1">The sequence shown here is derived from an EMBL/GenBank/DDBJ whole genome shotgun (WGS) entry which is preliminary data.</text>
</comment>
<proteinExistence type="predicted"/>
<accession>X7XR42</accession>
<dbReference type="PATRIC" id="fig|1299326.3.peg.6638"/>
<protein>
    <submittedName>
        <fullName evidence="1">Uncharacterized protein</fullName>
    </submittedName>
</protein>
<organism evidence="1 2">
    <name type="scientific">Mycobacterium kansasii 662</name>
    <dbReference type="NCBI Taxonomy" id="1299326"/>
    <lineage>
        <taxon>Bacteria</taxon>
        <taxon>Bacillati</taxon>
        <taxon>Actinomycetota</taxon>
        <taxon>Actinomycetes</taxon>
        <taxon>Mycobacteriales</taxon>
        <taxon>Mycobacteriaceae</taxon>
        <taxon>Mycobacterium</taxon>
    </lineage>
</organism>
<dbReference type="Proteomes" id="UP000020561">
    <property type="component" value="Unassembled WGS sequence"/>
</dbReference>
<dbReference type="AlphaFoldDB" id="X7XR42"/>
<gene>
    <name evidence="1" type="ORF">I545_6918</name>
</gene>
<evidence type="ECO:0000313" key="2">
    <source>
        <dbReference type="Proteomes" id="UP000020561"/>
    </source>
</evidence>
<sequence>MSTMNHLAFHGSGRKKFDAVPAAAEGQGGLRVGPVAQS</sequence>
<evidence type="ECO:0000313" key="1">
    <source>
        <dbReference type="EMBL" id="ETZ96654.1"/>
    </source>
</evidence>